<evidence type="ECO:0000313" key="14">
    <source>
        <dbReference type="EMBL" id="MXR50940.1"/>
    </source>
</evidence>
<dbReference type="PROSITE" id="PS51278">
    <property type="entry name" value="GATASE_TYPE_2"/>
    <property type="match status" value="1"/>
</dbReference>
<dbReference type="EC" id="2.6.1.16" evidence="3 11"/>
<dbReference type="Gene3D" id="3.40.50.10490">
    <property type="entry name" value="Glucose-6-phosphate isomerase like protein, domain 1"/>
    <property type="match status" value="2"/>
</dbReference>
<dbReference type="SUPFAM" id="SSF56235">
    <property type="entry name" value="N-terminal nucleophile aminohydrolases (Ntn hydrolases)"/>
    <property type="match status" value="1"/>
</dbReference>
<evidence type="ECO:0000256" key="2">
    <source>
        <dbReference type="ARBA" id="ARBA00004496"/>
    </source>
</evidence>
<feature type="domain" description="SIS" evidence="13">
    <location>
        <begin position="291"/>
        <end position="430"/>
    </location>
</feature>
<keyword evidence="6 11" id="KW-0032">Aminotransferase</keyword>
<dbReference type="GO" id="GO:0006047">
    <property type="term" value="P:UDP-N-acetylglucosamine metabolic process"/>
    <property type="evidence" value="ECO:0007669"/>
    <property type="project" value="TreeGrafter"/>
</dbReference>
<evidence type="ECO:0000313" key="15">
    <source>
        <dbReference type="Proteomes" id="UP000466535"/>
    </source>
</evidence>
<dbReference type="NCBIfam" id="NF001484">
    <property type="entry name" value="PRK00331.1"/>
    <property type="match status" value="1"/>
</dbReference>
<dbReference type="CDD" id="cd00714">
    <property type="entry name" value="GFAT"/>
    <property type="match status" value="1"/>
</dbReference>
<dbReference type="GO" id="GO:0005975">
    <property type="term" value="P:carbohydrate metabolic process"/>
    <property type="evidence" value="ECO:0007669"/>
    <property type="project" value="UniProtKB-UniRule"/>
</dbReference>
<organism evidence="14 15">
    <name type="scientific">Halovenus carboxidivorans</name>
    <dbReference type="NCBI Taxonomy" id="2692199"/>
    <lineage>
        <taxon>Archaea</taxon>
        <taxon>Methanobacteriati</taxon>
        <taxon>Methanobacteriota</taxon>
        <taxon>Stenosarchaea group</taxon>
        <taxon>Halobacteria</taxon>
        <taxon>Halobacteriales</taxon>
        <taxon>Haloarculaceae</taxon>
        <taxon>Halovenus</taxon>
    </lineage>
</organism>
<proteinExistence type="inferred from homology"/>
<dbReference type="PROSITE" id="PS51464">
    <property type="entry name" value="SIS"/>
    <property type="match status" value="2"/>
</dbReference>
<dbReference type="Pfam" id="PF01380">
    <property type="entry name" value="SIS"/>
    <property type="match status" value="2"/>
</dbReference>
<comment type="subcellular location">
    <subcellularLocation>
        <location evidence="2 11">Cytoplasm</location>
    </subcellularLocation>
</comment>
<evidence type="ECO:0000259" key="13">
    <source>
        <dbReference type="PROSITE" id="PS51464"/>
    </source>
</evidence>
<dbReference type="InterPro" id="IPR005855">
    <property type="entry name" value="GFAT"/>
</dbReference>
<dbReference type="InterPro" id="IPR047084">
    <property type="entry name" value="GFAT_N"/>
</dbReference>
<dbReference type="CDD" id="cd05009">
    <property type="entry name" value="SIS_GlmS_GlmD_2"/>
    <property type="match status" value="1"/>
</dbReference>
<dbReference type="PANTHER" id="PTHR10937">
    <property type="entry name" value="GLUCOSAMINE--FRUCTOSE-6-PHOSPHATE AMINOTRANSFERASE, ISOMERIZING"/>
    <property type="match status" value="1"/>
</dbReference>
<feature type="active site" description="Nucleophile; for GATase activity" evidence="11">
    <location>
        <position position="2"/>
    </location>
</feature>
<dbReference type="PANTHER" id="PTHR10937:SF0">
    <property type="entry name" value="GLUTAMINE--FRUCTOSE-6-PHOSPHATE TRANSAMINASE (ISOMERIZING)"/>
    <property type="match status" value="1"/>
</dbReference>
<evidence type="ECO:0000256" key="6">
    <source>
        <dbReference type="ARBA" id="ARBA00022576"/>
    </source>
</evidence>
<feature type="initiator methionine" description="Removed" evidence="11">
    <location>
        <position position="1"/>
    </location>
</feature>
<dbReference type="InterPro" id="IPR035490">
    <property type="entry name" value="GlmS/FrlB_SIS"/>
</dbReference>
<dbReference type="Gene3D" id="3.60.20.10">
    <property type="entry name" value="Glutamine Phosphoribosylpyrophosphate, subunit 1, domain 1"/>
    <property type="match status" value="1"/>
</dbReference>
<dbReference type="CDD" id="cd05008">
    <property type="entry name" value="SIS_GlmS_GlmD_1"/>
    <property type="match status" value="1"/>
</dbReference>
<dbReference type="FunFam" id="3.40.50.10490:FF:000001">
    <property type="entry name" value="Glutamine--fructose-6-phosphate aminotransferase [isomerizing]"/>
    <property type="match status" value="1"/>
</dbReference>
<comment type="caution">
    <text evidence="14">The sequence shown here is derived from an EMBL/GenBank/DDBJ whole genome shotgun (WGS) entry which is preliminary data.</text>
</comment>
<dbReference type="OrthoDB" id="372195at2157"/>
<dbReference type="GO" id="GO:0006487">
    <property type="term" value="P:protein N-linked glycosylation"/>
    <property type="evidence" value="ECO:0007669"/>
    <property type="project" value="TreeGrafter"/>
</dbReference>
<dbReference type="SUPFAM" id="SSF53697">
    <property type="entry name" value="SIS domain"/>
    <property type="match status" value="1"/>
</dbReference>
<keyword evidence="15" id="KW-1185">Reference proteome</keyword>
<keyword evidence="8" id="KW-0677">Repeat</keyword>
<dbReference type="GO" id="GO:0004360">
    <property type="term" value="F:glutamine-fructose-6-phosphate transaminase (isomerizing) activity"/>
    <property type="evidence" value="ECO:0007669"/>
    <property type="project" value="UniProtKB-UniRule"/>
</dbReference>
<feature type="domain" description="Glutamine amidotransferase type-2" evidence="12">
    <location>
        <begin position="2"/>
        <end position="230"/>
    </location>
</feature>
<comment type="catalytic activity">
    <reaction evidence="1 11">
        <text>D-fructose 6-phosphate + L-glutamine = D-glucosamine 6-phosphate + L-glutamate</text>
        <dbReference type="Rhea" id="RHEA:13237"/>
        <dbReference type="ChEBI" id="CHEBI:29985"/>
        <dbReference type="ChEBI" id="CHEBI:58359"/>
        <dbReference type="ChEBI" id="CHEBI:58725"/>
        <dbReference type="ChEBI" id="CHEBI:61527"/>
        <dbReference type="EC" id="2.6.1.16"/>
    </reaction>
</comment>
<dbReference type="GO" id="GO:0006002">
    <property type="term" value="P:fructose 6-phosphate metabolic process"/>
    <property type="evidence" value="ECO:0007669"/>
    <property type="project" value="TreeGrafter"/>
</dbReference>
<reference evidence="14 15" key="1">
    <citation type="submission" date="2019-12" db="EMBL/GenBank/DDBJ databases">
        <title>Isolation and characterization of three novel carbon monoxide-oxidizing members of Halobacteria from salione crusts and soils.</title>
        <authorList>
            <person name="Myers M.R."/>
            <person name="King G.M."/>
        </authorList>
    </citation>
    <scope>NUCLEOTIDE SEQUENCE [LARGE SCALE GENOMIC DNA]</scope>
    <source>
        <strain evidence="14 15">WSH3</strain>
    </source>
</reference>
<dbReference type="RefSeq" id="WP_159763022.1">
    <property type="nucleotide sequence ID" value="NZ_WUUT01000001.1"/>
</dbReference>
<evidence type="ECO:0000256" key="8">
    <source>
        <dbReference type="ARBA" id="ARBA00022737"/>
    </source>
</evidence>
<evidence type="ECO:0000259" key="12">
    <source>
        <dbReference type="PROSITE" id="PS51278"/>
    </source>
</evidence>
<keyword evidence="7 11" id="KW-0808">Transferase</keyword>
<dbReference type="Proteomes" id="UP000466535">
    <property type="component" value="Unassembled WGS sequence"/>
</dbReference>
<evidence type="ECO:0000256" key="5">
    <source>
        <dbReference type="ARBA" id="ARBA00022490"/>
    </source>
</evidence>
<feature type="domain" description="SIS" evidence="13">
    <location>
        <begin position="457"/>
        <end position="598"/>
    </location>
</feature>
<evidence type="ECO:0000256" key="10">
    <source>
        <dbReference type="ARBA" id="ARBA00055466"/>
    </source>
</evidence>
<comment type="function">
    <text evidence="10 11">Catalyzes the first step in hexosamine metabolism, converting fructose-6P into glucosamine-6P using glutamine as a nitrogen source.</text>
</comment>
<dbReference type="AlphaFoldDB" id="A0A6B0T7S2"/>
<dbReference type="InterPro" id="IPR046348">
    <property type="entry name" value="SIS_dom_sf"/>
</dbReference>
<evidence type="ECO:0000256" key="4">
    <source>
        <dbReference type="ARBA" id="ARBA00016090"/>
    </source>
</evidence>
<evidence type="ECO:0000256" key="11">
    <source>
        <dbReference type="HAMAP-Rule" id="MF_00164"/>
    </source>
</evidence>
<evidence type="ECO:0000256" key="3">
    <source>
        <dbReference type="ARBA" id="ARBA00012916"/>
    </source>
</evidence>
<dbReference type="GO" id="GO:0005737">
    <property type="term" value="C:cytoplasm"/>
    <property type="evidence" value="ECO:0007669"/>
    <property type="project" value="UniProtKB-SubCell"/>
</dbReference>
<gene>
    <name evidence="11 14" type="primary">glmS</name>
    <name evidence="14" type="ORF">GRX03_04865</name>
</gene>
<dbReference type="InterPro" id="IPR001347">
    <property type="entry name" value="SIS_dom"/>
</dbReference>
<dbReference type="FunFam" id="3.60.20.10:FF:000006">
    <property type="entry name" value="Glutamine--fructose-6-phosphate aminotransferase [isomerizing]"/>
    <property type="match status" value="1"/>
</dbReference>
<dbReference type="InterPro" id="IPR029055">
    <property type="entry name" value="Ntn_hydrolases_N"/>
</dbReference>
<dbReference type="GO" id="GO:0097367">
    <property type="term" value="F:carbohydrate derivative binding"/>
    <property type="evidence" value="ECO:0007669"/>
    <property type="project" value="InterPro"/>
</dbReference>
<dbReference type="InterPro" id="IPR017932">
    <property type="entry name" value="GATase_2_dom"/>
</dbReference>
<dbReference type="Pfam" id="PF13522">
    <property type="entry name" value="GATase_6"/>
    <property type="match status" value="1"/>
</dbReference>
<accession>A0A6B0T7S2</accession>
<protein>
    <recommendedName>
        <fullName evidence="4 11">Glutamine--fructose-6-phosphate aminotransferase [isomerizing]</fullName>
        <ecNumber evidence="3 11">2.6.1.16</ecNumber>
    </recommendedName>
    <alternativeName>
        <fullName evidence="11">D-fructose-6-phosphate amidotransferase</fullName>
    </alternativeName>
    <alternativeName>
        <fullName evidence="11">GFAT</fullName>
    </alternativeName>
    <alternativeName>
        <fullName evidence="11">Glucosamine-6-phosphate synthase</fullName>
    </alternativeName>
    <alternativeName>
        <fullName evidence="11">Hexosephosphate aminotransferase</fullName>
    </alternativeName>
    <alternativeName>
        <fullName evidence="11">L-glutamine--D-fructose-6-phosphate amidotransferase</fullName>
    </alternativeName>
</protein>
<evidence type="ECO:0000256" key="7">
    <source>
        <dbReference type="ARBA" id="ARBA00022679"/>
    </source>
</evidence>
<dbReference type="EMBL" id="WUUT01000001">
    <property type="protein sequence ID" value="MXR50940.1"/>
    <property type="molecule type" value="Genomic_DNA"/>
</dbReference>
<dbReference type="InterPro" id="IPR035466">
    <property type="entry name" value="GlmS/AgaS_SIS"/>
</dbReference>
<evidence type="ECO:0000256" key="9">
    <source>
        <dbReference type="ARBA" id="ARBA00022962"/>
    </source>
</evidence>
<sequence>MCGIIGCIGRGGETLDTLVHGLENLEYRGYDSAGVAVGGDDLGVRKTSGKIEQLREMLDSDPVSGTVGIGHTRWSTHGPPTDENAHPHQDCTGGVAVVHNGIIENYQSLRDDLTAAGHTFTSDTDTEVVPHLIEEELDRGATPEEAFRTAVGQLEGSYAIAAIIDGTDALFAARNDSPLVIGVGLDAEGTGTIDVTEGPYFIASDVPAFREFTARVIYLEDGEFARFDDGITVTDAEGTQVEKAVETIEWDAEETGKSGYDHYMLKEINEQPRALRQCLRARVDELGSSVDIDTVGDLSPSGLQFVACGTSYHAALYGARLFEQAGIPARAYLASEYATSPPPIGDDLVVGITQSGETADTLSALREAKRRGAETLAVTNTVGSTATRECDHALYIRSGPEIGVAATKTFAGQLAALNLFALATAEDSQTRRSVIPALRDLPGDIQSVLDNSTAAEIAEQYADAESFFFIGRRYQYPVALEGALKLKEISYEHAEGFAAGELKHGPLALVTDQTPVFALVVGDGEIARKTVGNIKEVEARDAPVVAVTDGQSDAELYADHVLEIPETHPRAAALLTNVQLQLVAYHVANNLGRPIDKPRNLAKSVTVE</sequence>
<evidence type="ECO:0000256" key="1">
    <source>
        <dbReference type="ARBA" id="ARBA00001031"/>
    </source>
</evidence>
<keyword evidence="9" id="KW-0315">Glutamine amidotransferase</keyword>
<keyword evidence="5 11" id="KW-0963">Cytoplasm</keyword>
<comment type="subunit">
    <text evidence="11">Homodimer.</text>
</comment>
<name>A0A6B0T7S2_9EURY</name>
<dbReference type="HAMAP" id="MF_00164">
    <property type="entry name" value="GlmS"/>
    <property type="match status" value="1"/>
</dbReference>
<feature type="active site" description="For Fru-6P isomerization activity" evidence="11">
    <location>
        <position position="603"/>
    </location>
</feature>
<dbReference type="NCBIfam" id="TIGR01135">
    <property type="entry name" value="glmS"/>
    <property type="match status" value="1"/>
</dbReference>